<comment type="caution">
    <text evidence="1">The sequence shown here is derived from an EMBL/GenBank/DDBJ whole genome shotgun (WGS) entry which is preliminary data.</text>
</comment>
<evidence type="ECO:0000313" key="1">
    <source>
        <dbReference type="EMBL" id="RKD21673.1"/>
    </source>
</evidence>
<dbReference type="EMBL" id="MCHY01000011">
    <property type="protein sequence ID" value="RKD21673.1"/>
    <property type="molecule type" value="Genomic_DNA"/>
</dbReference>
<accession>A0A419SED6</accession>
<reference evidence="1 2" key="1">
    <citation type="submission" date="2016-08" db="EMBL/GenBank/DDBJ databases">
        <title>Novel Firmicute Genomes.</title>
        <authorList>
            <person name="Poppleton D.I."/>
            <person name="Gribaldo S."/>
        </authorList>
    </citation>
    <scope>NUCLEOTIDE SEQUENCE [LARGE SCALE GENOMIC DNA]</scope>
    <source>
        <strain evidence="1 2">RAOx-1</strain>
    </source>
</reference>
<dbReference type="Proteomes" id="UP000284219">
    <property type="component" value="Unassembled WGS sequence"/>
</dbReference>
<sequence length="59" mass="6866">MIGFSAEIKATTDVGSLLREKTKIKDSVTNPQLNWNSRMEMYKKVQMINRRIAELKSHK</sequence>
<evidence type="ECO:0008006" key="3">
    <source>
        <dbReference type="Google" id="ProtNLM"/>
    </source>
</evidence>
<dbReference type="OrthoDB" id="2679990at2"/>
<proteinExistence type="predicted"/>
<name>A0A419SED6_9BACL</name>
<evidence type="ECO:0000313" key="2">
    <source>
        <dbReference type="Proteomes" id="UP000284219"/>
    </source>
</evidence>
<keyword evidence="2" id="KW-1185">Reference proteome</keyword>
<organism evidence="1 2">
    <name type="scientific">Ammoniphilus oxalaticus</name>
    <dbReference type="NCBI Taxonomy" id="66863"/>
    <lineage>
        <taxon>Bacteria</taxon>
        <taxon>Bacillati</taxon>
        <taxon>Bacillota</taxon>
        <taxon>Bacilli</taxon>
        <taxon>Bacillales</taxon>
        <taxon>Paenibacillaceae</taxon>
        <taxon>Aneurinibacillus group</taxon>
        <taxon>Ammoniphilus</taxon>
    </lineage>
</organism>
<gene>
    <name evidence="1" type="ORF">BEP19_13620</name>
</gene>
<protein>
    <recommendedName>
        <fullName evidence="3">Transposase</fullName>
    </recommendedName>
</protein>
<dbReference type="RefSeq" id="WP_120190783.1">
    <property type="nucleotide sequence ID" value="NZ_MCHY01000011.1"/>
</dbReference>
<dbReference type="AlphaFoldDB" id="A0A419SED6"/>